<dbReference type="PANTHER" id="PTHR42877:SF5">
    <property type="entry name" value="L-ORNITHINE N(5)-MONOOXYGENASE-RELATED"/>
    <property type="match status" value="1"/>
</dbReference>
<dbReference type="InterPro" id="IPR036188">
    <property type="entry name" value="FAD/NAD-bd_sf"/>
</dbReference>
<feature type="non-terminal residue" evidence="2">
    <location>
        <position position="1"/>
    </location>
</feature>
<dbReference type="Gene3D" id="3.50.50.60">
    <property type="entry name" value="FAD/NAD(P)-binding domain"/>
    <property type="match status" value="1"/>
</dbReference>
<organism evidence="2 3">
    <name type="scientific">Orchesella cincta</name>
    <name type="common">Springtail</name>
    <name type="synonym">Podura cincta</name>
    <dbReference type="NCBI Taxonomy" id="48709"/>
    <lineage>
        <taxon>Eukaryota</taxon>
        <taxon>Metazoa</taxon>
        <taxon>Ecdysozoa</taxon>
        <taxon>Arthropoda</taxon>
        <taxon>Hexapoda</taxon>
        <taxon>Collembola</taxon>
        <taxon>Entomobryomorpha</taxon>
        <taxon>Entomobryoidea</taxon>
        <taxon>Orchesellidae</taxon>
        <taxon>Orchesellinae</taxon>
        <taxon>Orchesella</taxon>
    </lineage>
</organism>
<keyword evidence="2" id="KW-0560">Oxidoreductase</keyword>
<proteinExistence type="inferred from homology"/>
<dbReference type="GO" id="GO:0004497">
    <property type="term" value="F:monooxygenase activity"/>
    <property type="evidence" value="ECO:0007669"/>
    <property type="project" value="UniProtKB-KW"/>
</dbReference>
<dbReference type="OrthoDB" id="66881at2759"/>
<dbReference type="EMBL" id="LJIJ01006896">
    <property type="protein sequence ID" value="ODM86881.1"/>
    <property type="molecule type" value="Genomic_DNA"/>
</dbReference>
<accession>A0A1D2M1T4</accession>
<protein>
    <submittedName>
        <fullName evidence="2">Baeyer-Villiger monooxygenase</fullName>
    </submittedName>
</protein>
<keyword evidence="3" id="KW-1185">Reference proteome</keyword>
<comment type="caution">
    <text evidence="2">The sequence shown here is derived from an EMBL/GenBank/DDBJ whole genome shotgun (WGS) entry which is preliminary data.</text>
</comment>
<dbReference type="InterPro" id="IPR051209">
    <property type="entry name" value="FAD-bind_Monooxygenase_sf"/>
</dbReference>
<keyword evidence="2" id="KW-0503">Monooxygenase</keyword>
<reference evidence="2 3" key="1">
    <citation type="journal article" date="2016" name="Genome Biol. Evol.">
        <title>Gene Family Evolution Reflects Adaptation to Soil Environmental Stressors in the Genome of the Collembolan Orchesella cincta.</title>
        <authorList>
            <person name="Faddeeva-Vakhrusheva A."/>
            <person name="Derks M.F."/>
            <person name="Anvar S.Y."/>
            <person name="Agamennone V."/>
            <person name="Suring W."/>
            <person name="Smit S."/>
            <person name="van Straalen N.M."/>
            <person name="Roelofs D."/>
        </authorList>
    </citation>
    <scope>NUCLEOTIDE SEQUENCE [LARGE SCALE GENOMIC DNA]</scope>
    <source>
        <tissue evidence="2">Mixed pool</tissue>
    </source>
</reference>
<evidence type="ECO:0000256" key="1">
    <source>
        <dbReference type="ARBA" id="ARBA00010139"/>
    </source>
</evidence>
<evidence type="ECO:0000313" key="3">
    <source>
        <dbReference type="Proteomes" id="UP000094527"/>
    </source>
</evidence>
<dbReference type="AlphaFoldDB" id="A0A1D2M1T4"/>
<evidence type="ECO:0000313" key="2">
    <source>
        <dbReference type="EMBL" id="ODM86881.1"/>
    </source>
</evidence>
<gene>
    <name evidence="2" type="ORF">Ocin01_19802</name>
</gene>
<name>A0A1D2M1T4_ORCCI</name>
<comment type="similarity">
    <text evidence="1">Belongs to the FAD-binding monooxygenase family.</text>
</comment>
<dbReference type="SUPFAM" id="SSF51905">
    <property type="entry name" value="FAD/NAD(P)-binding domain"/>
    <property type="match status" value="1"/>
</dbReference>
<sequence>VSEKSIVNEDGTVHKPDVLILATGFQARDYFAPLKIIGRGGKDLHQKWKAEGPTAYLGIISHAAPNLFFLVGPNTATAHNSLLFQMECQVGWVVNAIKEMFQRQARTITVKREAEEKYMQFVQSSFDGTVWNSSCGSWYADERGVITLLWPKLLVTYYLSTAVLIVQN</sequence>
<dbReference type="STRING" id="48709.A0A1D2M1T4"/>
<dbReference type="PANTHER" id="PTHR42877">
    <property type="entry name" value="L-ORNITHINE N(5)-MONOOXYGENASE-RELATED"/>
    <property type="match status" value="1"/>
</dbReference>
<dbReference type="Proteomes" id="UP000094527">
    <property type="component" value="Unassembled WGS sequence"/>
</dbReference>